<evidence type="ECO:0000313" key="2">
    <source>
        <dbReference type="EMBL" id="GAT03112.1"/>
    </source>
</evidence>
<keyword evidence="2" id="KW-0689">Ribosomal protein</keyword>
<feature type="compositionally biased region" description="Basic and acidic residues" evidence="1">
    <location>
        <begin position="1"/>
        <end position="13"/>
    </location>
</feature>
<proteinExistence type="predicted"/>
<keyword evidence="2" id="KW-0687">Ribonucleoprotein</keyword>
<sequence>MVTDHAVQDDLQRPRRGQTGGDLHQQHRKDSGDHEPVRADQLKNQSHYERRLGCWVLTSKFVATHYNAAVT</sequence>
<reference evidence="2 3" key="1">
    <citation type="journal article" date="2016" name="Genome Announc.">
        <title>Draft Genome Sequences of Five Rapidly Growing Mycobacterium Species, M. thermoresistibile, M. fortuitum subsp. acetamidolyticum, M. canariasense, M. brisbanense, and M. novocastrense.</title>
        <authorList>
            <person name="Katahira K."/>
            <person name="Ogura Y."/>
            <person name="Gotoh Y."/>
            <person name="Hayashi T."/>
        </authorList>
    </citation>
    <scope>NUCLEOTIDE SEQUENCE [LARGE SCALE GENOMIC DNA]</scope>
    <source>
        <strain evidence="2 3">JCM6368</strain>
    </source>
</reference>
<organism evidence="2 3">
    <name type="scientific">Mycolicibacterium fortuitum subsp. acetamidolyticum</name>
    <dbReference type="NCBI Taxonomy" id="144550"/>
    <lineage>
        <taxon>Bacteria</taxon>
        <taxon>Bacillati</taxon>
        <taxon>Actinomycetota</taxon>
        <taxon>Actinomycetes</taxon>
        <taxon>Mycobacteriales</taxon>
        <taxon>Mycobacteriaceae</taxon>
        <taxon>Mycolicibacterium</taxon>
    </lineage>
</organism>
<dbReference type="EMBL" id="BCSZ01000030">
    <property type="protein sequence ID" value="GAT03112.1"/>
    <property type="molecule type" value="Genomic_DNA"/>
</dbReference>
<evidence type="ECO:0000313" key="3">
    <source>
        <dbReference type="Proteomes" id="UP000069705"/>
    </source>
</evidence>
<feature type="region of interest" description="Disordered" evidence="1">
    <location>
        <begin position="1"/>
        <end position="44"/>
    </location>
</feature>
<dbReference type="Proteomes" id="UP000069705">
    <property type="component" value="Unassembled WGS sequence"/>
</dbReference>
<protein>
    <submittedName>
        <fullName evidence="2">30S ribosomal protein S4</fullName>
    </submittedName>
</protein>
<name>A0A100WRS9_MYCFO</name>
<dbReference type="GO" id="GO:0005840">
    <property type="term" value="C:ribosome"/>
    <property type="evidence" value="ECO:0007669"/>
    <property type="project" value="UniProtKB-KW"/>
</dbReference>
<accession>A0A100WRS9</accession>
<comment type="caution">
    <text evidence="2">The sequence shown here is derived from an EMBL/GenBank/DDBJ whole genome shotgun (WGS) entry which is preliminary data.</text>
</comment>
<reference evidence="3" key="2">
    <citation type="submission" date="2016-02" db="EMBL/GenBank/DDBJ databases">
        <title>Draft genome sequence of five rapidly growing Mycobacterium species.</title>
        <authorList>
            <person name="Katahira K."/>
            <person name="Gotou Y."/>
            <person name="Iida K."/>
            <person name="Ogura Y."/>
            <person name="Hayashi T."/>
        </authorList>
    </citation>
    <scope>NUCLEOTIDE SEQUENCE [LARGE SCALE GENOMIC DNA]</scope>
    <source>
        <strain evidence="3">JCM6368</strain>
    </source>
</reference>
<feature type="compositionally biased region" description="Basic and acidic residues" evidence="1">
    <location>
        <begin position="24"/>
        <end position="44"/>
    </location>
</feature>
<dbReference type="AlphaFoldDB" id="A0A100WRS9"/>
<evidence type="ECO:0000256" key="1">
    <source>
        <dbReference type="SAM" id="MobiDB-lite"/>
    </source>
</evidence>
<gene>
    <name evidence="2" type="ORF">RMCFA_3224</name>
</gene>